<organism evidence="2 3">
    <name type="scientific">Drouetiella hepatica Uher 2000/2452</name>
    <dbReference type="NCBI Taxonomy" id="904376"/>
    <lineage>
        <taxon>Bacteria</taxon>
        <taxon>Bacillati</taxon>
        <taxon>Cyanobacteriota</taxon>
        <taxon>Cyanophyceae</taxon>
        <taxon>Oculatellales</taxon>
        <taxon>Oculatellaceae</taxon>
        <taxon>Drouetiella</taxon>
    </lineage>
</organism>
<accession>A0A951QBK6</accession>
<comment type="caution">
    <text evidence="2">The sequence shown here is derived from an EMBL/GenBank/DDBJ whole genome shotgun (WGS) entry which is preliminary data.</text>
</comment>
<reference evidence="2" key="1">
    <citation type="submission" date="2021-05" db="EMBL/GenBank/DDBJ databases">
        <authorList>
            <person name="Pietrasiak N."/>
            <person name="Ward R."/>
            <person name="Stajich J.E."/>
            <person name="Kurbessoian T."/>
        </authorList>
    </citation>
    <scope>NUCLEOTIDE SEQUENCE</scope>
    <source>
        <strain evidence="2">UHER 2000/2452</strain>
    </source>
</reference>
<dbReference type="Proteomes" id="UP000757435">
    <property type="component" value="Unassembled WGS sequence"/>
</dbReference>
<dbReference type="AlphaFoldDB" id="A0A951QBK6"/>
<evidence type="ECO:0000313" key="3">
    <source>
        <dbReference type="Proteomes" id="UP000757435"/>
    </source>
</evidence>
<name>A0A951QBK6_9CYAN</name>
<evidence type="ECO:0000313" key="2">
    <source>
        <dbReference type="EMBL" id="MBW4660267.1"/>
    </source>
</evidence>
<feature type="compositionally biased region" description="Basic and acidic residues" evidence="1">
    <location>
        <begin position="247"/>
        <end position="274"/>
    </location>
</feature>
<dbReference type="EMBL" id="JAHHHD010000019">
    <property type="protein sequence ID" value="MBW4660267.1"/>
    <property type="molecule type" value="Genomic_DNA"/>
</dbReference>
<evidence type="ECO:0000256" key="1">
    <source>
        <dbReference type="SAM" id="MobiDB-lite"/>
    </source>
</evidence>
<protein>
    <submittedName>
        <fullName evidence="2">Uncharacterized protein</fullName>
    </submittedName>
</protein>
<feature type="region of interest" description="Disordered" evidence="1">
    <location>
        <begin position="230"/>
        <end position="274"/>
    </location>
</feature>
<gene>
    <name evidence="2" type="ORF">KME15_16450</name>
</gene>
<proteinExistence type="predicted"/>
<sequence length="274" mass="33138">MRQSKGQFSSKECEQISKEIINKNLREIGSDLERWKRQDKEKPLHLRIKTNKSYTLRRMSNEIQKRLGTVEQQRLSDIYSKREELKAKSLEKQTLEGNKARLYTLNKEGREKVKDSAYAIVRSNFAPWLQKLLPEGQALSYEYRQKQFEKSKQKFAKKQKRFEKRQKQFKRKMFFAYMKGHISRSKYIQIRDGKKQEKSKILIQVKYATHNMNKKQRDYLLRKLDKAQTKVEEKKLSSRFSTTPQKEPVKEREKEKPKEQPKEKQKEKSKERDR</sequence>
<reference evidence="2" key="2">
    <citation type="journal article" date="2022" name="Microbiol. Resour. Announc.">
        <title>Metagenome Sequencing to Explore Phylogenomics of Terrestrial Cyanobacteria.</title>
        <authorList>
            <person name="Ward R.D."/>
            <person name="Stajich J.E."/>
            <person name="Johansen J.R."/>
            <person name="Huntemann M."/>
            <person name="Clum A."/>
            <person name="Foster B."/>
            <person name="Foster B."/>
            <person name="Roux S."/>
            <person name="Palaniappan K."/>
            <person name="Varghese N."/>
            <person name="Mukherjee S."/>
            <person name="Reddy T.B.K."/>
            <person name="Daum C."/>
            <person name="Copeland A."/>
            <person name="Chen I.A."/>
            <person name="Ivanova N.N."/>
            <person name="Kyrpides N.C."/>
            <person name="Shapiro N."/>
            <person name="Eloe-Fadrosh E.A."/>
            <person name="Pietrasiak N."/>
        </authorList>
    </citation>
    <scope>NUCLEOTIDE SEQUENCE</scope>
    <source>
        <strain evidence="2">UHER 2000/2452</strain>
    </source>
</reference>